<feature type="domain" description="UPAR/Ly6" evidence="3">
    <location>
        <begin position="26"/>
        <end position="111"/>
    </location>
</feature>
<feature type="signal peptide" evidence="2">
    <location>
        <begin position="1"/>
        <end position="24"/>
    </location>
</feature>
<protein>
    <recommendedName>
        <fullName evidence="3">UPAR/Ly6 domain-containing protein</fullName>
    </recommendedName>
</protein>
<dbReference type="CDD" id="cd00117">
    <property type="entry name" value="TFP"/>
    <property type="match status" value="1"/>
</dbReference>
<dbReference type="SUPFAM" id="SSF57302">
    <property type="entry name" value="Snake toxin-like"/>
    <property type="match status" value="1"/>
</dbReference>
<organism evidence="4 5">
    <name type="scientific">Porites evermanni</name>
    <dbReference type="NCBI Taxonomy" id="104178"/>
    <lineage>
        <taxon>Eukaryota</taxon>
        <taxon>Metazoa</taxon>
        <taxon>Cnidaria</taxon>
        <taxon>Anthozoa</taxon>
        <taxon>Hexacorallia</taxon>
        <taxon>Scleractinia</taxon>
        <taxon>Fungiina</taxon>
        <taxon>Poritidae</taxon>
        <taxon>Porites</taxon>
    </lineage>
</organism>
<dbReference type="Proteomes" id="UP001159427">
    <property type="component" value="Unassembled WGS sequence"/>
</dbReference>
<keyword evidence="1" id="KW-1133">Transmembrane helix</keyword>
<comment type="caution">
    <text evidence="4">The sequence shown here is derived from an EMBL/GenBank/DDBJ whole genome shotgun (WGS) entry which is preliminary data.</text>
</comment>
<keyword evidence="1" id="KW-0472">Membrane</keyword>
<feature type="chain" id="PRO_5045436250" description="UPAR/Ly6 domain-containing protein" evidence="2">
    <location>
        <begin position="25"/>
        <end position="143"/>
    </location>
</feature>
<keyword evidence="2" id="KW-0732">Signal</keyword>
<proteinExistence type="predicted"/>
<dbReference type="Gene3D" id="2.10.60.10">
    <property type="entry name" value="CD59"/>
    <property type="match status" value="1"/>
</dbReference>
<evidence type="ECO:0000313" key="5">
    <source>
        <dbReference type="Proteomes" id="UP001159427"/>
    </source>
</evidence>
<evidence type="ECO:0000259" key="3">
    <source>
        <dbReference type="Pfam" id="PF00021"/>
    </source>
</evidence>
<evidence type="ECO:0000313" key="4">
    <source>
        <dbReference type="EMBL" id="CAH3013649.1"/>
    </source>
</evidence>
<name>A0ABN8L9J0_9CNID</name>
<keyword evidence="5" id="KW-1185">Reference proteome</keyword>
<gene>
    <name evidence="4" type="ORF">PEVE_00000087</name>
</gene>
<sequence>MKSDALRYSMFAIWLLDFTAPSIGDGLKCYTCFSKKSWDECEKEEEKSVCPPGDNDVCIKLHLVEHGEEPGDYNEKFAKMCGRAQLCTNKECKENGKSCKVDCCHNDFCNSMAKLSTRLPIMLLLQLLILIVTHFIQLPWYCG</sequence>
<dbReference type="Pfam" id="PF00021">
    <property type="entry name" value="UPAR_LY6"/>
    <property type="match status" value="1"/>
</dbReference>
<keyword evidence="1" id="KW-0812">Transmembrane</keyword>
<evidence type="ECO:0000256" key="1">
    <source>
        <dbReference type="SAM" id="Phobius"/>
    </source>
</evidence>
<dbReference type="EMBL" id="CALNXI010000001">
    <property type="protein sequence ID" value="CAH3013649.1"/>
    <property type="molecule type" value="Genomic_DNA"/>
</dbReference>
<evidence type="ECO:0000256" key="2">
    <source>
        <dbReference type="SAM" id="SignalP"/>
    </source>
</evidence>
<dbReference type="InterPro" id="IPR016054">
    <property type="entry name" value="LY6_UPA_recep-like"/>
</dbReference>
<reference evidence="4 5" key="1">
    <citation type="submission" date="2022-05" db="EMBL/GenBank/DDBJ databases">
        <authorList>
            <consortium name="Genoscope - CEA"/>
            <person name="William W."/>
        </authorList>
    </citation>
    <scope>NUCLEOTIDE SEQUENCE [LARGE SCALE GENOMIC DNA]</scope>
</reference>
<dbReference type="InterPro" id="IPR045860">
    <property type="entry name" value="Snake_toxin-like_sf"/>
</dbReference>
<feature type="transmembrane region" description="Helical" evidence="1">
    <location>
        <begin position="121"/>
        <end position="141"/>
    </location>
</feature>
<accession>A0ABN8L9J0</accession>